<dbReference type="EMBL" id="JAEHOC010000038">
    <property type="protein sequence ID" value="KAG2427760.1"/>
    <property type="molecule type" value="Genomic_DNA"/>
</dbReference>
<feature type="compositionally biased region" description="Low complexity" evidence="1">
    <location>
        <begin position="623"/>
        <end position="645"/>
    </location>
</feature>
<gene>
    <name evidence="4" type="ORF">HXX76_012085</name>
</gene>
<evidence type="ECO:0000256" key="3">
    <source>
        <dbReference type="SAM" id="SignalP"/>
    </source>
</evidence>
<keyword evidence="2" id="KW-0472">Membrane</keyword>
<feature type="transmembrane region" description="Helical" evidence="2">
    <location>
        <begin position="296"/>
        <end position="318"/>
    </location>
</feature>
<feature type="compositionally biased region" description="Low complexity" evidence="1">
    <location>
        <begin position="352"/>
        <end position="371"/>
    </location>
</feature>
<evidence type="ECO:0000313" key="4">
    <source>
        <dbReference type="EMBL" id="KAG2427760.1"/>
    </source>
</evidence>
<feature type="compositionally biased region" description="Low complexity" evidence="1">
    <location>
        <begin position="676"/>
        <end position="693"/>
    </location>
</feature>
<name>A0A835SWD8_CHLIN</name>
<feature type="chain" id="PRO_5032390215" evidence="3">
    <location>
        <begin position="31"/>
        <end position="796"/>
    </location>
</feature>
<sequence>MGHCARCVRPLSAACLAVLVLASYLQLGYGRHLAGVSRRSAVEVLPYVLDTSACVSFNADDFAPLLSPQGSVLGYVTVRSGAPRSAPRRPDGTTTLRVDVTLDGEADAQFVLAAPRVTRGQDANATAVPANVYASLSRREPDACPSTVPAHRAAAATACGARRASLVVDVPTSLFRCAAEEEFRSFFVQVGVDLAPAPASGAGNASATCANATQTAYAGAMQNSLTTGCSYILVTAACKPATCAGAVAGSASASGSSDTDGSAIAGLAATALVGHGPALDAAADGAGGGTKHVTTAIAGGVAGGLALAAAVVGVYVMVMRWRLRRAVQLYGEDQAFDVLYGKSRHWSGTGNGSRSDGFSRSNSGGSSSSDGRAADYAVASSTPGGKRARARTPRGFTSQAGRTPRGGLGAVREDDAASLLDGGSFVAARSGAAYGAAPEYAPKRWGHPAAAASGPYGGAHYPQHDEGGSGCSTPRGEDPAAAAAAAALPRTLPSLFKRMPLGGAADFARSSASPFVGLQLDSTPEGEEGPCVGMELYDHVAEPAVYGTAAAAASPRLGYEYEVKTPRAMQPLAPPPTHPRLQQLLVLVPPGSPAMSTVGSVADAPISASHSRFAPRGSWNGVGANASPQAQPGQQPQHYQQAGTPRSPQQLRGVHFVPASPSTAASPCPGSPALPPAGSSPTPTGDSSGRSPAGSMVALALLRGAGSRAAAARSQQQLQRAGSGQPQAVAAGGVVDAAREAVAADAAPVPTGQVSGVRASALRVPADWESLRNGAGPAAAPVPVRPGGSLDGRKVW</sequence>
<evidence type="ECO:0000256" key="1">
    <source>
        <dbReference type="SAM" id="MobiDB-lite"/>
    </source>
</evidence>
<feature type="compositionally biased region" description="Low complexity" evidence="1">
    <location>
        <begin position="658"/>
        <end position="668"/>
    </location>
</feature>
<proteinExistence type="predicted"/>
<protein>
    <submittedName>
        <fullName evidence="4">Uncharacterized protein</fullName>
    </submittedName>
</protein>
<organism evidence="4 5">
    <name type="scientific">Chlamydomonas incerta</name>
    <dbReference type="NCBI Taxonomy" id="51695"/>
    <lineage>
        <taxon>Eukaryota</taxon>
        <taxon>Viridiplantae</taxon>
        <taxon>Chlorophyta</taxon>
        <taxon>core chlorophytes</taxon>
        <taxon>Chlorophyceae</taxon>
        <taxon>CS clade</taxon>
        <taxon>Chlamydomonadales</taxon>
        <taxon>Chlamydomonadaceae</taxon>
        <taxon>Chlamydomonas</taxon>
    </lineage>
</organism>
<reference evidence="4" key="1">
    <citation type="journal article" date="2020" name="bioRxiv">
        <title>Comparative genomics of Chlamydomonas.</title>
        <authorList>
            <person name="Craig R.J."/>
            <person name="Hasan A.R."/>
            <person name="Ness R.W."/>
            <person name="Keightley P.D."/>
        </authorList>
    </citation>
    <scope>NUCLEOTIDE SEQUENCE</scope>
    <source>
        <strain evidence="4">SAG 7.73</strain>
    </source>
</reference>
<feature type="region of interest" description="Disordered" evidence="1">
    <location>
        <begin position="347"/>
        <end position="412"/>
    </location>
</feature>
<evidence type="ECO:0000313" key="5">
    <source>
        <dbReference type="Proteomes" id="UP000650467"/>
    </source>
</evidence>
<feature type="region of interest" description="Disordered" evidence="1">
    <location>
        <begin position="771"/>
        <end position="796"/>
    </location>
</feature>
<evidence type="ECO:0000256" key="2">
    <source>
        <dbReference type="SAM" id="Phobius"/>
    </source>
</evidence>
<feature type="region of interest" description="Disordered" evidence="1">
    <location>
        <begin position="456"/>
        <end position="478"/>
    </location>
</feature>
<feature type="signal peptide" evidence="3">
    <location>
        <begin position="1"/>
        <end position="30"/>
    </location>
</feature>
<comment type="caution">
    <text evidence="4">The sequence shown here is derived from an EMBL/GenBank/DDBJ whole genome shotgun (WGS) entry which is preliminary data.</text>
</comment>
<dbReference type="Proteomes" id="UP000650467">
    <property type="component" value="Unassembled WGS sequence"/>
</dbReference>
<dbReference type="OrthoDB" id="561892at2759"/>
<dbReference type="AlphaFoldDB" id="A0A835SWD8"/>
<keyword evidence="2" id="KW-1133">Transmembrane helix</keyword>
<accession>A0A835SWD8</accession>
<keyword evidence="2" id="KW-0812">Transmembrane</keyword>
<feature type="region of interest" description="Disordered" evidence="1">
    <location>
        <begin position="612"/>
        <end position="693"/>
    </location>
</feature>
<keyword evidence="3" id="KW-0732">Signal</keyword>
<feature type="compositionally biased region" description="Low complexity" evidence="1">
    <location>
        <begin position="774"/>
        <end position="788"/>
    </location>
</feature>
<keyword evidence="5" id="KW-1185">Reference proteome</keyword>